<dbReference type="InterPro" id="IPR004837">
    <property type="entry name" value="NaCa_Exmemb"/>
</dbReference>
<feature type="transmembrane region" description="Helical" evidence="9">
    <location>
        <begin position="448"/>
        <end position="470"/>
    </location>
</feature>
<feature type="domain" description="Sodium/calcium exchanger membrane region" evidence="11">
    <location>
        <begin position="181"/>
        <end position="332"/>
    </location>
</feature>
<dbReference type="PANTHER" id="PTHR31503:SF22">
    <property type="entry name" value="VACUOLAR CALCIUM ION TRANSPORTER"/>
    <property type="match status" value="1"/>
</dbReference>
<evidence type="ECO:0000256" key="10">
    <source>
        <dbReference type="SAM" id="MobiDB-lite"/>
    </source>
</evidence>
<evidence type="ECO:0000256" key="2">
    <source>
        <dbReference type="ARBA" id="ARBA00022448"/>
    </source>
</evidence>
<evidence type="ECO:0000256" key="1">
    <source>
        <dbReference type="ARBA" id="ARBA00004127"/>
    </source>
</evidence>
<feature type="compositionally biased region" description="Low complexity" evidence="10">
    <location>
        <begin position="15"/>
        <end position="30"/>
    </location>
</feature>
<dbReference type="GO" id="GO:0006874">
    <property type="term" value="P:intracellular calcium ion homeostasis"/>
    <property type="evidence" value="ECO:0007669"/>
    <property type="project" value="TreeGrafter"/>
</dbReference>
<evidence type="ECO:0000256" key="7">
    <source>
        <dbReference type="ARBA" id="ARBA00023065"/>
    </source>
</evidence>
<dbReference type="GO" id="GO:0015369">
    <property type="term" value="F:calcium:proton antiporter activity"/>
    <property type="evidence" value="ECO:0007669"/>
    <property type="project" value="UniProtKB-UniRule"/>
</dbReference>
<name>A0A0G4FHK5_VITBC</name>
<dbReference type="Gene3D" id="1.20.1420.30">
    <property type="entry name" value="NCX, central ion-binding region"/>
    <property type="match status" value="2"/>
</dbReference>
<keyword evidence="9" id="KW-0050">Antiport</keyword>
<organism evidence="12 13">
    <name type="scientific">Vitrella brassicaformis (strain CCMP3155)</name>
    <dbReference type="NCBI Taxonomy" id="1169540"/>
    <lineage>
        <taxon>Eukaryota</taxon>
        <taxon>Sar</taxon>
        <taxon>Alveolata</taxon>
        <taxon>Colpodellida</taxon>
        <taxon>Vitrellaceae</taxon>
        <taxon>Vitrella</taxon>
    </lineage>
</organism>
<feature type="transmembrane region" description="Helical" evidence="9">
    <location>
        <begin position="482"/>
        <end position="499"/>
    </location>
</feature>
<dbReference type="OMA" id="WNPFRHV"/>
<dbReference type="GO" id="GO:0012505">
    <property type="term" value="C:endomembrane system"/>
    <property type="evidence" value="ECO:0007669"/>
    <property type="project" value="UniProtKB-SubCell"/>
</dbReference>
<keyword evidence="5 9" id="KW-0106">Calcium</keyword>
<comment type="similarity">
    <text evidence="9">Belongs to the Ca(2+):cation antiporter (CaCA) (TC 2.A.19) family.</text>
</comment>
<keyword evidence="3 9" id="KW-0109">Calcium transport</keyword>
<dbReference type="EMBL" id="CDMY01000439">
    <property type="protein sequence ID" value="CEM12943.1"/>
    <property type="molecule type" value="Genomic_DNA"/>
</dbReference>
<dbReference type="NCBIfam" id="TIGR00846">
    <property type="entry name" value="caca2"/>
    <property type="match status" value="1"/>
</dbReference>
<dbReference type="PhylomeDB" id="A0A0G4FHK5"/>
<keyword evidence="4 9" id="KW-0812">Transmembrane</keyword>
<accession>A0A0G4FHK5</accession>
<evidence type="ECO:0000256" key="8">
    <source>
        <dbReference type="ARBA" id="ARBA00023136"/>
    </source>
</evidence>
<sequence length="539" mass="58606">MNRRQAKSWLRTYMSPSVPRSARSSPSTTQRRPHTHSDWDNDGRESPLLRSVLRPGEVSPSVVRQDGLQDNGRRVKVVVSESGTVEPAAAAAANRESSSTPAMGIGRITTSELSEAIRVVRGRAAEEPPGPATRRDDSGYGAFWSNEVRGLKGIMFKEIHVLLVVVPLGYLAYWLGWGAKWVFLLNFIALVPLAALLGFVTEELAEHTGEIIGGLLNATFGNAVELILTIQSLRKGLLTVVKGTLLGSILSNLLLVLGMSFFAAGVFYKESEFNVQGASSNTTLLLLSSLGLAVPMVFHLQEGVHSEAVLEVSRISACVLFTVYIMFLLFQLVTHIHLFQNEEEEEDKTATLSTDHTMTEPVVDEGLPIDEMPHVSLWTSIVMLLLVTIFVSISSEYLVGSIEAVTKAWDVPQMFIGVVLLPIAGNAAEHWTAVSVAVRNKLDLTIGVAAGSSTQIALFVVPFAVLMGWALGQPMSMDFKPLETTILFIAVLIVMAVVADGRSNWLEGMMLMAAYLLVAIVLWFSPINGDDGLLEMAFD</sequence>
<dbReference type="Pfam" id="PF01699">
    <property type="entry name" value="Na_Ca_ex"/>
    <property type="match status" value="2"/>
</dbReference>
<evidence type="ECO:0000259" key="11">
    <source>
        <dbReference type="Pfam" id="PF01699"/>
    </source>
</evidence>
<dbReference type="AlphaFoldDB" id="A0A0G4FHK5"/>
<feature type="transmembrane region" description="Helical" evidence="9">
    <location>
        <begin position="312"/>
        <end position="333"/>
    </location>
</feature>
<feature type="transmembrane region" description="Helical" evidence="9">
    <location>
        <begin position="377"/>
        <end position="399"/>
    </location>
</feature>
<feature type="transmembrane region" description="Helical" evidence="9">
    <location>
        <begin position="280"/>
        <end position="300"/>
    </location>
</feature>
<dbReference type="Proteomes" id="UP000041254">
    <property type="component" value="Unassembled WGS sequence"/>
</dbReference>
<keyword evidence="8 9" id="KW-0472">Membrane</keyword>
<feature type="transmembrane region" description="Helical" evidence="9">
    <location>
        <begin position="181"/>
        <end position="200"/>
    </location>
</feature>
<dbReference type="FunCoup" id="A0A0G4FHK5">
    <property type="interactions" value="2"/>
</dbReference>
<evidence type="ECO:0000256" key="4">
    <source>
        <dbReference type="ARBA" id="ARBA00022692"/>
    </source>
</evidence>
<evidence type="ECO:0000313" key="12">
    <source>
        <dbReference type="EMBL" id="CEM12943.1"/>
    </source>
</evidence>
<reference evidence="12 13" key="1">
    <citation type="submission" date="2014-11" db="EMBL/GenBank/DDBJ databases">
        <authorList>
            <person name="Zhu J."/>
            <person name="Qi W."/>
            <person name="Song R."/>
        </authorList>
    </citation>
    <scope>NUCLEOTIDE SEQUENCE [LARGE SCALE GENOMIC DNA]</scope>
</reference>
<feature type="domain" description="Sodium/calcium exchanger membrane region" evidence="11">
    <location>
        <begin position="380"/>
        <end position="523"/>
    </location>
</feature>
<keyword evidence="2 9" id="KW-0813">Transport</keyword>
<evidence type="ECO:0000256" key="5">
    <source>
        <dbReference type="ARBA" id="ARBA00022837"/>
    </source>
</evidence>
<feature type="transmembrane region" description="Helical" evidence="9">
    <location>
        <begin position="505"/>
        <end position="524"/>
    </location>
</feature>
<feature type="transmembrane region" description="Helical" evidence="9">
    <location>
        <begin position="244"/>
        <end position="268"/>
    </location>
</feature>
<keyword evidence="13" id="KW-1185">Reference proteome</keyword>
<evidence type="ECO:0000313" key="13">
    <source>
        <dbReference type="Proteomes" id="UP000041254"/>
    </source>
</evidence>
<dbReference type="GO" id="GO:0005774">
    <property type="term" value="C:vacuolar membrane"/>
    <property type="evidence" value="ECO:0007669"/>
    <property type="project" value="UniProtKB-ARBA"/>
</dbReference>
<keyword evidence="6 9" id="KW-1133">Transmembrane helix</keyword>
<comment type="subcellular location">
    <subcellularLocation>
        <location evidence="1">Endomembrane system</location>
        <topology evidence="1">Multi-pass membrane protein</topology>
    </subcellularLocation>
</comment>
<dbReference type="VEuPathDB" id="CryptoDB:Vbra_5851"/>
<dbReference type="InterPro" id="IPR044880">
    <property type="entry name" value="NCX_ion-bd_dom_sf"/>
</dbReference>
<feature type="compositionally biased region" description="Basic and acidic residues" evidence="10">
    <location>
        <begin position="35"/>
        <end position="47"/>
    </location>
</feature>
<evidence type="ECO:0000256" key="6">
    <source>
        <dbReference type="ARBA" id="ARBA00022989"/>
    </source>
</evidence>
<proteinExistence type="inferred from homology"/>
<dbReference type="PANTHER" id="PTHR31503">
    <property type="entry name" value="VACUOLAR CALCIUM ION TRANSPORTER"/>
    <property type="match status" value="1"/>
</dbReference>
<evidence type="ECO:0000256" key="3">
    <source>
        <dbReference type="ARBA" id="ARBA00022568"/>
    </source>
</evidence>
<dbReference type="InParanoid" id="A0A0G4FHK5"/>
<dbReference type="STRING" id="1169540.A0A0G4FHK5"/>
<dbReference type="NCBIfam" id="TIGR00378">
    <property type="entry name" value="cax"/>
    <property type="match status" value="1"/>
</dbReference>
<feature type="region of interest" description="Disordered" evidence="10">
    <location>
        <begin position="1"/>
        <end position="69"/>
    </location>
</feature>
<dbReference type="InterPro" id="IPR004713">
    <property type="entry name" value="CaH_exchang"/>
</dbReference>
<dbReference type="OrthoDB" id="1699231at2759"/>
<keyword evidence="7 9" id="KW-0406">Ion transport</keyword>
<feature type="transmembrane region" description="Helical" evidence="9">
    <location>
        <begin position="159"/>
        <end position="175"/>
    </location>
</feature>
<gene>
    <name evidence="12" type="ORF">Vbra_5851</name>
</gene>
<comment type="caution">
    <text evidence="9">Lacks conserved residue(s) required for the propagation of feature annotation.</text>
</comment>
<protein>
    <recommendedName>
        <fullName evidence="11">Sodium/calcium exchanger membrane region domain-containing protein</fullName>
    </recommendedName>
</protein>
<evidence type="ECO:0000256" key="9">
    <source>
        <dbReference type="RuleBase" id="RU365028"/>
    </source>
</evidence>
<dbReference type="InterPro" id="IPR004798">
    <property type="entry name" value="CAX-like"/>
</dbReference>